<dbReference type="Proteomes" id="UP000177310">
    <property type="component" value="Unassembled WGS sequence"/>
</dbReference>
<name>A0A1G1YDA5_9BACT</name>
<feature type="domain" description="BPG-independent PGAM N-terminal" evidence="15">
    <location>
        <begin position="85"/>
        <end position="301"/>
    </location>
</feature>
<dbReference type="Pfam" id="PF06415">
    <property type="entry name" value="iPGM_N"/>
    <property type="match status" value="1"/>
</dbReference>
<accession>A0A1G1YDA5</accession>
<dbReference type="InterPro" id="IPR036646">
    <property type="entry name" value="PGAM_B_sf"/>
</dbReference>
<gene>
    <name evidence="9" type="primary">gpmI</name>
    <name evidence="16" type="ORF">A3J59_04695</name>
</gene>
<keyword evidence="8 9" id="KW-0413">Isomerase</keyword>
<dbReference type="Gene3D" id="3.40.1450.10">
    <property type="entry name" value="BPG-independent phosphoglycerate mutase, domain B"/>
    <property type="match status" value="1"/>
</dbReference>
<comment type="caution">
    <text evidence="16">The sequence shown here is derived from an EMBL/GenBank/DDBJ whole genome shotgun (WGS) entry which is preliminary data.</text>
</comment>
<evidence type="ECO:0000259" key="14">
    <source>
        <dbReference type="Pfam" id="PF01676"/>
    </source>
</evidence>
<dbReference type="SUPFAM" id="SSF53649">
    <property type="entry name" value="Alkaline phosphatase-like"/>
    <property type="match status" value="1"/>
</dbReference>
<dbReference type="InterPro" id="IPR017850">
    <property type="entry name" value="Alkaline_phosphatase_core_sf"/>
</dbReference>
<keyword evidence="7 9" id="KW-0464">Manganese</keyword>
<feature type="binding site" evidence="9 12">
    <location>
        <position position="337"/>
    </location>
    <ligand>
        <name>substrate</name>
    </ligand>
</feature>
<feature type="binding site" evidence="9 12">
    <location>
        <position position="188"/>
    </location>
    <ligand>
        <name>substrate</name>
    </ligand>
</feature>
<comment type="catalytic activity">
    <reaction evidence="1 9">
        <text>(2R)-2-phosphoglycerate = (2R)-3-phosphoglycerate</text>
        <dbReference type="Rhea" id="RHEA:15901"/>
        <dbReference type="ChEBI" id="CHEBI:58272"/>
        <dbReference type="ChEBI" id="CHEBI:58289"/>
        <dbReference type="EC" id="5.4.2.12"/>
    </reaction>
</comment>
<dbReference type="InterPro" id="IPR011258">
    <property type="entry name" value="BPG-indep_PGM_N"/>
</dbReference>
<evidence type="ECO:0000256" key="4">
    <source>
        <dbReference type="ARBA" id="ARBA00008819"/>
    </source>
</evidence>
<feature type="binding site" evidence="9 13">
    <location>
        <position position="15"/>
    </location>
    <ligand>
        <name>Mn(2+)</name>
        <dbReference type="ChEBI" id="CHEBI:29035"/>
        <label>2</label>
    </ligand>
</feature>
<keyword evidence="5 9" id="KW-0479">Metal-binding</keyword>
<evidence type="ECO:0000256" key="11">
    <source>
        <dbReference type="PIRSR" id="PIRSR001492-1"/>
    </source>
</evidence>
<feature type="active site" description="Phosphoserine intermediate" evidence="9 11">
    <location>
        <position position="65"/>
    </location>
</feature>
<dbReference type="STRING" id="1797542.A3J59_04695"/>
<evidence type="ECO:0000256" key="12">
    <source>
        <dbReference type="PIRSR" id="PIRSR001492-2"/>
    </source>
</evidence>
<dbReference type="FunFam" id="3.40.1450.10:FF:000002">
    <property type="entry name" value="2,3-bisphosphoglycerate-independent phosphoglycerate mutase"/>
    <property type="match status" value="1"/>
</dbReference>
<dbReference type="GO" id="GO:0005829">
    <property type="term" value="C:cytosol"/>
    <property type="evidence" value="ECO:0007669"/>
    <property type="project" value="TreeGrafter"/>
</dbReference>
<evidence type="ECO:0000259" key="15">
    <source>
        <dbReference type="Pfam" id="PF06415"/>
    </source>
</evidence>
<dbReference type="UniPathway" id="UPA00109">
    <property type="reaction ID" value="UER00186"/>
</dbReference>
<comment type="cofactor">
    <cofactor evidence="9">
        <name>Mn(2+)</name>
        <dbReference type="ChEBI" id="CHEBI:29035"/>
    </cofactor>
    <text evidence="9">Binds 2 manganese ions per subunit.</text>
</comment>
<protein>
    <recommendedName>
        <fullName evidence="9 10">2,3-bisphosphoglycerate-independent phosphoglycerate mutase</fullName>
        <shortName evidence="9">BPG-independent PGAM</shortName>
        <shortName evidence="9">Phosphoglyceromutase</shortName>
        <shortName evidence="9">iPGM</shortName>
        <ecNumber evidence="9 10">5.4.2.12</ecNumber>
    </recommendedName>
</protein>
<organism evidence="16 17">
    <name type="scientific">Candidatus Buchananbacteria bacterium RIFCSPHIGHO2_02_FULL_56_16</name>
    <dbReference type="NCBI Taxonomy" id="1797542"/>
    <lineage>
        <taxon>Bacteria</taxon>
        <taxon>Candidatus Buchananiibacteriota</taxon>
    </lineage>
</organism>
<evidence type="ECO:0000256" key="7">
    <source>
        <dbReference type="ARBA" id="ARBA00023211"/>
    </source>
</evidence>
<dbReference type="Pfam" id="PF01676">
    <property type="entry name" value="Metalloenzyme"/>
    <property type="match status" value="1"/>
</dbReference>
<dbReference type="NCBIfam" id="TIGR01307">
    <property type="entry name" value="pgm_bpd_ind"/>
    <property type="match status" value="1"/>
</dbReference>
<feature type="binding site" evidence="9 13">
    <location>
        <position position="408"/>
    </location>
    <ligand>
        <name>Mn(2+)</name>
        <dbReference type="ChEBI" id="CHEBI:29035"/>
        <label>1</label>
    </ligand>
</feature>
<evidence type="ECO:0000256" key="8">
    <source>
        <dbReference type="ARBA" id="ARBA00023235"/>
    </source>
</evidence>
<dbReference type="PIRSF" id="PIRSF001492">
    <property type="entry name" value="IPGAM"/>
    <property type="match status" value="1"/>
</dbReference>
<feature type="binding site" evidence="9 13">
    <location>
        <position position="65"/>
    </location>
    <ligand>
        <name>Mn(2+)</name>
        <dbReference type="ChEBI" id="CHEBI:29035"/>
        <label>2</label>
    </ligand>
</feature>
<sequence length="528" mass="57677">MAKSRSKPVILLIFDGFGIAPPGNGNAVTLSKKPVLDAMVATYPTLTLQASGEAVGLSWGEMGNSEVCHLNLGAGRIIYQTLPRINKAIDDGSFFRNEQLLKAVEQVKKNKSRLHLMGLVSDGGVHSHQNHLYALLDLCAKKQLSEVYIHAFLDGRDTTQDAAAGFIEQLQRKISEGGVGKIASLSGRFYAMDRDNHWDRIEPAYRAIAEGVSAQKGGDPVALIKKGYQTKMFDEEFVPAVITENGKPVTTVGEKDAVIFFNFRADRARQMTTAFVLPGFGKFKRQYQPDLCFVTLTQYEKDLPVSVAYPPESIQTPLGQILQDNNLTQLHAAETEKYAHVTYFFNCGRDEPFKNEDRILVPSPSVSGYDQKPEMSVFELTDKIVAAVKQEKHDFMVINFANPDMVGHTGVIPAAIKACEACDKCLGKIAEAVLPRGGTILLTADHGNCDEMINLQTGEVDKEHSTNPVPFVVIGKRWEGQTLVAGLDSAGGDLSVVTPSGILADITPTILKIMEIKQPDIMTGTPLI</sequence>
<feature type="binding site" evidence="9 13">
    <location>
        <position position="464"/>
    </location>
    <ligand>
        <name>Mn(2+)</name>
        <dbReference type="ChEBI" id="CHEBI:29035"/>
        <label>1</label>
    </ligand>
</feature>
<proteinExistence type="inferred from homology"/>
<evidence type="ECO:0000256" key="10">
    <source>
        <dbReference type="NCBIfam" id="TIGR01307"/>
    </source>
</evidence>
<dbReference type="CDD" id="cd16010">
    <property type="entry name" value="iPGM"/>
    <property type="match status" value="1"/>
</dbReference>
<comment type="similarity">
    <text evidence="4 9">Belongs to the BPG-independent phosphoglycerate mutase family.</text>
</comment>
<evidence type="ECO:0000256" key="13">
    <source>
        <dbReference type="PIRSR" id="PIRSR001492-3"/>
    </source>
</evidence>
<dbReference type="EMBL" id="MHIL01000033">
    <property type="protein sequence ID" value="OGY50231.1"/>
    <property type="molecule type" value="Genomic_DNA"/>
</dbReference>
<dbReference type="GO" id="GO:0006007">
    <property type="term" value="P:glucose catabolic process"/>
    <property type="evidence" value="ECO:0007669"/>
    <property type="project" value="InterPro"/>
</dbReference>
<reference evidence="16 17" key="1">
    <citation type="journal article" date="2016" name="Nat. Commun.">
        <title>Thousands of microbial genomes shed light on interconnected biogeochemical processes in an aquifer system.</title>
        <authorList>
            <person name="Anantharaman K."/>
            <person name="Brown C.T."/>
            <person name="Hug L.A."/>
            <person name="Sharon I."/>
            <person name="Castelle C.J."/>
            <person name="Probst A.J."/>
            <person name="Thomas B.C."/>
            <person name="Singh A."/>
            <person name="Wilkins M.J."/>
            <person name="Karaoz U."/>
            <person name="Brodie E.L."/>
            <person name="Williams K.H."/>
            <person name="Hubbard S.S."/>
            <person name="Banfield J.F."/>
        </authorList>
    </citation>
    <scope>NUCLEOTIDE SEQUENCE [LARGE SCALE GENOMIC DNA]</scope>
</reference>
<dbReference type="PANTHER" id="PTHR31637">
    <property type="entry name" value="2,3-BISPHOSPHOGLYCERATE-INDEPENDENT PHOSPHOGLYCERATE MUTASE"/>
    <property type="match status" value="1"/>
</dbReference>
<comment type="function">
    <text evidence="2 9">Catalyzes the interconversion of 2-phosphoglycerate and 3-phosphoglycerate.</text>
</comment>
<evidence type="ECO:0000256" key="1">
    <source>
        <dbReference type="ARBA" id="ARBA00000370"/>
    </source>
</evidence>
<feature type="binding site" evidence="9 13">
    <location>
        <position position="404"/>
    </location>
    <ligand>
        <name>Mn(2+)</name>
        <dbReference type="ChEBI" id="CHEBI:29035"/>
        <label>1</label>
    </ligand>
</feature>
<evidence type="ECO:0000256" key="5">
    <source>
        <dbReference type="ARBA" id="ARBA00022723"/>
    </source>
</evidence>
<keyword evidence="6 9" id="KW-0324">Glycolysis</keyword>
<dbReference type="PANTHER" id="PTHR31637:SF0">
    <property type="entry name" value="2,3-BISPHOSPHOGLYCERATE-INDEPENDENT PHOSPHOGLYCERATE MUTASE"/>
    <property type="match status" value="1"/>
</dbReference>
<dbReference type="GO" id="GO:0006096">
    <property type="term" value="P:glycolytic process"/>
    <property type="evidence" value="ECO:0007669"/>
    <property type="project" value="UniProtKB-UniRule"/>
</dbReference>
<feature type="binding site" evidence="9 12">
    <location>
        <begin position="156"/>
        <end position="157"/>
    </location>
    <ligand>
        <name>substrate</name>
    </ligand>
</feature>
<dbReference type="Gene3D" id="3.40.720.10">
    <property type="entry name" value="Alkaline Phosphatase, subunit A"/>
    <property type="match status" value="1"/>
</dbReference>
<evidence type="ECO:0000313" key="16">
    <source>
        <dbReference type="EMBL" id="OGY50231.1"/>
    </source>
</evidence>
<evidence type="ECO:0000313" key="17">
    <source>
        <dbReference type="Proteomes" id="UP000177310"/>
    </source>
</evidence>
<dbReference type="AlphaFoldDB" id="A0A1G1YDA5"/>
<dbReference type="SUPFAM" id="SSF64158">
    <property type="entry name" value="2,3-Bisphosphoglycerate-independent phosphoglycerate mutase, substrate-binding domain"/>
    <property type="match status" value="1"/>
</dbReference>
<comment type="pathway">
    <text evidence="3 9">Carbohydrate degradation; glycolysis; pyruvate from D-glyceraldehyde 3-phosphate: step 3/5.</text>
</comment>
<feature type="binding site" evidence="9 13">
    <location>
        <position position="446"/>
    </location>
    <ligand>
        <name>Mn(2+)</name>
        <dbReference type="ChEBI" id="CHEBI:29035"/>
        <label>2</label>
    </ligand>
</feature>
<feature type="domain" description="Metalloenzyme" evidence="14">
    <location>
        <begin position="7"/>
        <end position="517"/>
    </location>
</feature>
<dbReference type="EC" id="5.4.2.12" evidence="9 10"/>
<dbReference type="InterPro" id="IPR006124">
    <property type="entry name" value="Metalloenzyme"/>
</dbReference>
<evidence type="ECO:0000256" key="6">
    <source>
        <dbReference type="ARBA" id="ARBA00023152"/>
    </source>
</evidence>
<dbReference type="InterPro" id="IPR005995">
    <property type="entry name" value="Pgm_bpd_ind"/>
</dbReference>
<dbReference type="GO" id="GO:0004619">
    <property type="term" value="F:phosphoglycerate mutase activity"/>
    <property type="evidence" value="ECO:0007669"/>
    <property type="project" value="UniProtKB-UniRule"/>
</dbReference>
<feature type="binding site" evidence="9 12">
    <location>
        <position position="126"/>
    </location>
    <ligand>
        <name>substrate</name>
    </ligand>
</feature>
<comment type="subunit">
    <text evidence="9">Monomer.</text>
</comment>
<feature type="binding site" evidence="9 13">
    <location>
        <position position="445"/>
    </location>
    <ligand>
        <name>Mn(2+)</name>
        <dbReference type="ChEBI" id="CHEBI:29035"/>
        <label>2</label>
    </ligand>
</feature>
<dbReference type="GO" id="GO:0030145">
    <property type="term" value="F:manganese ion binding"/>
    <property type="evidence" value="ECO:0007669"/>
    <property type="project" value="UniProtKB-UniRule"/>
</dbReference>
<dbReference type="HAMAP" id="MF_01038">
    <property type="entry name" value="GpmI"/>
    <property type="match status" value="1"/>
</dbReference>
<evidence type="ECO:0000256" key="9">
    <source>
        <dbReference type="HAMAP-Rule" id="MF_01038"/>
    </source>
</evidence>
<evidence type="ECO:0000256" key="2">
    <source>
        <dbReference type="ARBA" id="ARBA00002315"/>
    </source>
</evidence>
<feature type="binding site" evidence="9 12">
    <location>
        <position position="194"/>
    </location>
    <ligand>
        <name>substrate</name>
    </ligand>
</feature>
<evidence type="ECO:0000256" key="3">
    <source>
        <dbReference type="ARBA" id="ARBA00004798"/>
    </source>
</evidence>
<feature type="binding site" evidence="9 12">
    <location>
        <begin position="264"/>
        <end position="267"/>
    </location>
    <ligand>
        <name>substrate</name>
    </ligand>
</feature>